<reference evidence="2" key="1">
    <citation type="submission" date="2018-04" db="EMBL/GenBank/DDBJ databases">
        <title>WGS assembly of Panicum hallii.</title>
        <authorList>
            <person name="Lovell J."/>
            <person name="Jenkins J."/>
            <person name="Lowry D."/>
            <person name="Mamidi S."/>
            <person name="Sreedasyam A."/>
            <person name="Weng X."/>
            <person name="Barry K."/>
            <person name="Bonette J."/>
            <person name="Campitelli B."/>
            <person name="Daum C."/>
            <person name="Gordon S."/>
            <person name="Gould B."/>
            <person name="Lipzen A."/>
            <person name="Macqueen A."/>
            <person name="Palacio-Mejia J."/>
            <person name="Plott C."/>
            <person name="Shakirov E."/>
            <person name="Shu S."/>
            <person name="Yoshinaga Y."/>
            <person name="Zane M."/>
            <person name="Rokhsar D."/>
            <person name="Grimwood J."/>
            <person name="Schmutz J."/>
            <person name="Juenger T."/>
        </authorList>
    </citation>
    <scope>NUCLEOTIDE SEQUENCE [LARGE SCALE GENOMIC DNA]</scope>
    <source>
        <strain evidence="2">FIL2</strain>
    </source>
</reference>
<evidence type="ECO:0000256" key="1">
    <source>
        <dbReference type="SAM" id="MobiDB-lite"/>
    </source>
</evidence>
<dbReference type="InterPro" id="IPR039266">
    <property type="entry name" value="EN-1/SPM"/>
</dbReference>
<sequence length="368" mass="42234">MVHGVRHARNNHVANRRATQRSASHGTATTGDDSQRSTVAVPPQVEPPKKRGRKTGPLTYTTQLGAILTREYPGLIEDKDEDGVVIGKHRALERDHYFLNTESVEASGDRVLSEFLRLFQVSEEDQEEADHVLENYLKKTVRDMMYQAHVEAVKEYYRIILKQDLDDKLAHSIELEYEQYLRGKIKWCDAEVWPELRCYWCSEEFKVKRKRGQNARLNSEDIAQNHGGSRPFTEIQQVLHNSHVCSFVHISFNCCCRKLLMDGIGNSGEIRSNKSQKRMDDYIEGARRAARPEGEDEDMEDAEGEEEHVHEQHLNEQVLYDVSCDSRTHGHLAIANEAVRVADVRAAARERELERECTRGPHTIFASI</sequence>
<dbReference type="Proteomes" id="UP000243499">
    <property type="component" value="Chromosome 7"/>
</dbReference>
<organism evidence="2">
    <name type="scientific">Panicum hallii</name>
    <dbReference type="NCBI Taxonomy" id="206008"/>
    <lineage>
        <taxon>Eukaryota</taxon>
        <taxon>Viridiplantae</taxon>
        <taxon>Streptophyta</taxon>
        <taxon>Embryophyta</taxon>
        <taxon>Tracheophyta</taxon>
        <taxon>Spermatophyta</taxon>
        <taxon>Magnoliopsida</taxon>
        <taxon>Liliopsida</taxon>
        <taxon>Poales</taxon>
        <taxon>Poaceae</taxon>
        <taxon>PACMAD clade</taxon>
        <taxon>Panicoideae</taxon>
        <taxon>Panicodae</taxon>
        <taxon>Paniceae</taxon>
        <taxon>Panicinae</taxon>
        <taxon>Panicum</taxon>
        <taxon>Panicum sect. Panicum</taxon>
    </lineage>
</organism>
<dbReference type="GO" id="GO:0032196">
    <property type="term" value="P:transposition"/>
    <property type="evidence" value="ECO:0007669"/>
    <property type="project" value="InterPro"/>
</dbReference>
<dbReference type="PANTHER" id="PTHR33157:SF5">
    <property type="entry name" value="OS09G0314100 PROTEIN"/>
    <property type="match status" value="1"/>
</dbReference>
<feature type="region of interest" description="Disordered" evidence="1">
    <location>
        <begin position="1"/>
        <end position="57"/>
    </location>
</feature>
<gene>
    <name evidence="2" type="ORF">PAHAL_7G113800</name>
</gene>
<dbReference type="Gramene" id="PVH35160">
    <property type="protein sequence ID" value="PVH35160"/>
    <property type="gene ID" value="PAHAL_7G113800"/>
</dbReference>
<feature type="compositionally biased region" description="Polar residues" evidence="1">
    <location>
        <begin position="20"/>
        <end position="38"/>
    </location>
</feature>
<feature type="compositionally biased region" description="Acidic residues" evidence="1">
    <location>
        <begin position="294"/>
        <end position="306"/>
    </location>
</feature>
<accession>A0A2T8IBV5</accession>
<feature type="compositionally biased region" description="Basic residues" evidence="1">
    <location>
        <begin position="1"/>
        <end position="19"/>
    </location>
</feature>
<dbReference type="EMBL" id="CM008052">
    <property type="protein sequence ID" value="PVH35160.1"/>
    <property type="molecule type" value="Genomic_DNA"/>
</dbReference>
<proteinExistence type="predicted"/>
<protein>
    <submittedName>
        <fullName evidence="2">Uncharacterized protein</fullName>
    </submittedName>
</protein>
<feature type="region of interest" description="Disordered" evidence="1">
    <location>
        <begin position="286"/>
        <end position="311"/>
    </location>
</feature>
<evidence type="ECO:0000313" key="2">
    <source>
        <dbReference type="EMBL" id="PVH35160.1"/>
    </source>
</evidence>
<dbReference type="AlphaFoldDB" id="A0A2T8IBV5"/>
<dbReference type="PANTHER" id="PTHR33157">
    <property type="entry name" value="AUTONOMOUS TRANSPOSABLE ELEMENT EN-1 MOSAIC PROTEIN-RELATED"/>
    <property type="match status" value="1"/>
</dbReference>
<name>A0A2T8IBV5_9POAL</name>